<evidence type="ECO:0000256" key="1">
    <source>
        <dbReference type="ARBA" id="ARBA00022645"/>
    </source>
</evidence>
<dbReference type="InterPro" id="IPR029058">
    <property type="entry name" value="AB_hydrolase_fold"/>
</dbReference>
<keyword evidence="1" id="KW-0121">Carboxypeptidase</keyword>
<evidence type="ECO:0000256" key="5">
    <source>
        <dbReference type="ARBA" id="ARBA00023180"/>
    </source>
</evidence>
<keyword evidence="2" id="KW-0645">Protease</keyword>
<feature type="chain" id="PRO_5046274908" evidence="6">
    <location>
        <begin position="22"/>
        <end position="520"/>
    </location>
</feature>
<proteinExistence type="predicted"/>
<evidence type="ECO:0000313" key="8">
    <source>
        <dbReference type="Proteomes" id="UP001246372"/>
    </source>
</evidence>
<feature type="signal peptide" evidence="6">
    <location>
        <begin position="1"/>
        <end position="21"/>
    </location>
</feature>
<evidence type="ECO:0000256" key="4">
    <source>
        <dbReference type="ARBA" id="ARBA00022801"/>
    </source>
</evidence>
<keyword evidence="5" id="KW-0325">Glycoprotein</keyword>
<dbReference type="Pfam" id="PF00450">
    <property type="entry name" value="Peptidase_S10"/>
    <property type="match status" value="1"/>
</dbReference>
<dbReference type="EMBL" id="JAVXZY010000006">
    <property type="protein sequence ID" value="MDT9000608.1"/>
    <property type="molecule type" value="Genomic_DNA"/>
</dbReference>
<evidence type="ECO:0000256" key="3">
    <source>
        <dbReference type="ARBA" id="ARBA00022729"/>
    </source>
</evidence>
<keyword evidence="4" id="KW-0378">Hydrolase</keyword>
<reference evidence="7" key="1">
    <citation type="submission" date="2023-09" db="EMBL/GenBank/DDBJ databases">
        <title>Paucibacter sp. APW11 Genome sequencing and assembly.</title>
        <authorList>
            <person name="Kim I."/>
        </authorList>
    </citation>
    <scope>NUCLEOTIDE SEQUENCE</scope>
    <source>
        <strain evidence="7">APW11</strain>
    </source>
</reference>
<comment type="caution">
    <text evidence="7">The sequence shown here is derived from an EMBL/GenBank/DDBJ whole genome shotgun (WGS) entry which is preliminary data.</text>
</comment>
<protein>
    <submittedName>
        <fullName evidence="7">Peptidase S10</fullName>
    </submittedName>
</protein>
<keyword evidence="3 6" id="KW-0732">Signal</keyword>
<dbReference type="InterPro" id="IPR001563">
    <property type="entry name" value="Peptidase_S10"/>
</dbReference>
<keyword evidence="8" id="KW-1185">Reference proteome</keyword>
<dbReference type="PROSITE" id="PS51257">
    <property type="entry name" value="PROKAR_LIPOPROTEIN"/>
    <property type="match status" value="1"/>
</dbReference>
<evidence type="ECO:0000313" key="7">
    <source>
        <dbReference type="EMBL" id="MDT9000608.1"/>
    </source>
</evidence>
<dbReference type="PANTHER" id="PTHR11802:SF3">
    <property type="entry name" value="RETINOID-INDUCIBLE SERINE CARBOXYPEPTIDASE"/>
    <property type="match status" value="1"/>
</dbReference>
<dbReference type="Gene3D" id="3.40.50.1820">
    <property type="entry name" value="alpha/beta hydrolase"/>
    <property type="match status" value="1"/>
</dbReference>
<dbReference type="RefSeq" id="WP_315651334.1">
    <property type="nucleotide sequence ID" value="NZ_JAVXZY010000006.1"/>
</dbReference>
<sequence>MRPYTIPLRLALALLSSALLSSCGGGSSGGSTSTTPPPTDAGVLQDSTVYSMAATASLPSAQDSAVQTTHSLSLSDGKLDYQAEAGHLLVKDPQSSAAEASVFYVAYQRLGVASASRPLIFFYNGGPGSASVWLHLGAYGPKRLVTNFPAANVPQPYQLVDNQETLLREADLVFVDAVGTGYSEAVAPNTNASFWGVDSDAKLFRDFVLRYIEAKQRKNSPLLVFGESYGGFRSPLLAAGLLAAGAPLQGVVLQSAILNYNSNCAVITQRISCSAFLPSYAATAAWFKRSTPPSTDIPGFAQQALGFASSQFEPAVQQYLSLGTVLNPALAQQLASYSGLSANSWQANPLLGPTALRTQLLPQQLLGRYDSRVSAGVNDVLSGEGDPSSTAITPAFRSAIADHLRLTLKYQASSAYTLGNDAVIQQWDWRHDGHALPDAIPDLALAFALKPALKLLVVGGYHDLATPFWLTEQDLARLGAAPPGLKLSRHIGGHMTYLDDQVRPALKADLSQFITSLSAP</sequence>
<dbReference type="InterPro" id="IPR018202">
    <property type="entry name" value="Ser_caboxypep_ser_AS"/>
</dbReference>
<name>A0ABU3PDD2_9BURK</name>
<dbReference type="PANTHER" id="PTHR11802">
    <property type="entry name" value="SERINE PROTEASE FAMILY S10 SERINE CARBOXYPEPTIDASE"/>
    <property type="match status" value="1"/>
</dbReference>
<dbReference type="Proteomes" id="UP001246372">
    <property type="component" value="Unassembled WGS sequence"/>
</dbReference>
<gene>
    <name evidence="7" type="ORF">RQP53_15140</name>
</gene>
<evidence type="ECO:0000256" key="2">
    <source>
        <dbReference type="ARBA" id="ARBA00022670"/>
    </source>
</evidence>
<dbReference type="PROSITE" id="PS00131">
    <property type="entry name" value="CARBOXYPEPT_SER_SER"/>
    <property type="match status" value="1"/>
</dbReference>
<dbReference type="SUPFAM" id="SSF53474">
    <property type="entry name" value="alpha/beta-Hydrolases"/>
    <property type="match status" value="1"/>
</dbReference>
<accession>A0ABU3PDD2</accession>
<organism evidence="7 8">
    <name type="scientific">Roseateles aquae</name>
    <dbReference type="NCBI Taxonomy" id="3077235"/>
    <lineage>
        <taxon>Bacteria</taxon>
        <taxon>Pseudomonadati</taxon>
        <taxon>Pseudomonadota</taxon>
        <taxon>Betaproteobacteria</taxon>
        <taxon>Burkholderiales</taxon>
        <taxon>Sphaerotilaceae</taxon>
        <taxon>Roseateles</taxon>
    </lineage>
</organism>
<evidence type="ECO:0000256" key="6">
    <source>
        <dbReference type="SAM" id="SignalP"/>
    </source>
</evidence>